<feature type="non-terminal residue" evidence="1">
    <location>
        <position position="76"/>
    </location>
</feature>
<dbReference type="EMBL" id="JACHBG010000047">
    <property type="protein sequence ID" value="MBB6489570.1"/>
    <property type="molecule type" value="Genomic_DNA"/>
</dbReference>
<dbReference type="Proteomes" id="UP000565576">
    <property type="component" value="Unassembled WGS sequence"/>
</dbReference>
<gene>
    <name evidence="1" type="ORF">GGD46_006902</name>
</gene>
<reference evidence="1 2" key="1">
    <citation type="submission" date="2020-08" db="EMBL/GenBank/DDBJ databases">
        <title>Genomic Encyclopedia of Type Strains, Phase IV (KMG-V): Genome sequencing to study the core and pangenomes of soil and plant-associated prokaryotes.</title>
        <authorList>
            <person name="Whitman W."/>
        </authorList>
    </citation>
    <scope>NUCLEOTIDE SEQUENCE [LARGE SCALE GENOMIC DNA]</scope>
    <source>
        <strain evidence="1 2">SEMIA 4060</strain>
    </source>
</reference>
<dbReference type="AlphaFoldDB" id="A0A7X0IYJ0"/>
<proteinExistence type="predicted"/>
<evidence type="ECO:0000313" key="1">
    <source>
        <dbReference type="EMBL" id="MBB6489570.1"/>
    </source>
</evidence>
<comment type="caution">
    <text evidence="1">The sequence shown here is derived from an EMBL/GenBank/DDBJ whole genome shotgun (WGS) entry which is preliminary data.</text>
</comment>
<accession>A0A7X0IYJ0</accession>
<evidence type="ECO:0000313" key="2">
    <source>
        <dbReference type="Proteomes" id="UP000565576"/>
    </source>
</evidence>
<sequence>MRTGRLRVNERTLDVLAAAAWAATSSSVAAISRVGAARFRAAPPLESDSKSVQRYPYLASRLVMRRMWAIMIHASA</sequence>
<organism evidence="1 2">
    <name type="scientific">Rhizobium lusitanum</name>
    <dbReference type="NCBI Taxonomy" id="293958"/>
    <lineage>
        <taxon>Bacteria</taxon>
        <taxon>Pseudomonadati</taxon>
        <taxon>Pseudomonadota</taxon>
        <taxon>Alphaproteobacteria</taxon>
        <taxon>Hyphomicrobiales</taxon>
        <taxon>Rhizobiaceae</taxon>
        <taxon>Rhizobium/Agrobacterium group</taxon>
        <taxon>Rhizobium</taxon>
    </lineage>
</organism>
<protein>
    <submittedName>
        <fullName evidence="1">Uncharacterized protein</fullName>
    </submittedName>
</protein>
<name>A0A7X0IYJ0_9HYPH</name>